<protein>
    <submittedName>
        <fullName evidence="1">Uncharacterized protein</fullName>
    </submittedName>
</protein>
<gene>
    <name evidence="1" type="ORF">OLEA9_A016434</name>
</gene>
<organism evidence="1 2">
    <name type="scientific">Olea europaea subsp. europaea</name>
    <dbReference type="NCBI Taxonomy" id="158383"/>
    <lineage>
        <taxon>Eukaryota</taxon>
        <taxon>Viridiplantae</taxon>
        <taxon>Streptophyta</taxon>
        <taxon>Embryophyta</taxon>
        <taxon>Tracheophyta</taxon>
        <taxon>Spermatophyta</taxon>
        <taxon>Magnoliopsida</taxon>
        <taxon>eudicotyledons</taxon>
        <taxon>Gunneridae</taxon>
        <taxon>Pentapetalae</taxon>
        <taxon>asterids</taxon>
        <taxon>lamiids</taxon>
        <taxon>Lamiales</taxon>
        <taxon>Oleaceae</taxon>
        <taxon>Oleeae</taxon>
        <taxon>Olea</taxon>
    </lineage>
</organism>
<dbReference type="AlphaFoldDB" id="A0A8S0RCR0"/>
<dbReference type="EMBL" id="CACTIH010002481">
    <property type="protein sequence ID" value="CAA2976586.1"/>
    <property type="molecule type" value="Genomic_DNA"/>
</dbReference>
<accession>A0A8S0RCR0</accession>
<comment type="caution">
    <text evidence="1">The sequence shown here is derived from an EMBL/GenBank/DDBJ whole genome shotgun (WGS) entry which is preliminary data.</text>
</comment>
<proteinExistence type="predicted"/>
<evidence type="ECO:0000313" key="2">
    <source>
        <dbReference type="Proteomes" id="UP000594638"/>
    </source>
</evidence>
<keyword evidence="2" id="KW-1185">Reference proteome</keyword>
<name>A0A8S0RCR0_OLEEU</name>
<dbReference type="Proteomes" id="UP000594638">
    <property type="component" value="Unassembled WGS sequence"/>
</dbReference>
<sequence length="197" mass="21733">MYLDSIGNCTVDGLQVTPRLSRHESGFPATFSASHIAAFLQTFSVPNLDTDELQQLMARTQSIFSWNMAVGQEERAYQISILDLGLFAEFPSNVQIRAFNQIIDTFTSIPGYLTSCDITHGNGSANQCVRVLSPLSDARHDYYVMCEVPGVEEVLACVFHIGEDVDGETGSYFLGSYECCRRRGDGTRAAVLPLLMN</sequence>
<reference evidence="1 2" key="1">
    <citation type="submission" date="2019-12" db="EMBL/GenBank/DDBJ databases">
        <authorList>
            <person name="Alioto T."/>
            <person name="Alioto T."/>
            <person name="Gomez Garrido J."/>
        </authorList>
    </citation>
    <scope>NUCLEOTIDE SEQUENCE [LARGE SCALE GENOMIC DNA]</scope>
</reference>
<evidence type="ECO:0000313" key="1">
    <source>
        <dbReference type="EMBL" id="CAA2976586.1"/>
    </source>
</evidence>
<dbReference type="Gramene" id="OE9A016434T1">
    <property type="protein sequence ID" value="OE9A016434C1"/>
    <property type="gene ID" value="OE9A016434"/>
</dbReference>
<dbReference type="OrthoDB" id="6771745at2759"/>